<keyword evidence="8 12" id="KW-0249">Electron transport</keyword>
<comment type="similarity">
    <text evidence="2 12">Belongs to the cytochrome ubiquinol oxidase subunit 1 family.</text>
</comment>
<evidence type="ECO:0000256" key="7">
    <source>
        <dbReference type="ARBA" id="ARBA00022723"/>
    </source>
</evidence>
<dbReference type="PANTHER" id="PTHR30365">
    <property type="entry name" value="CYTOCHROME D UBIQUINOL OXIDASE"/>
    <property type="match status" value="1"/>
</dbReference>
<keyword evidence="11 12" id="KW-0472">Membrane</keyword>
<accession>A0ABW0UV10</accession>
<dbReference type="PIRSF" id="PIRSF006446">
    <property type="entry name" value="Cyt_quinol_oxidase_1"/>
    <property type="match status" value="1"/>
</dbReference>
<protein>
    <submittedName>
        <fullName evidence="13">Cytochrome ubiquinol oxidase subunit I</fullName>
    </submittedName>
</protein>
<evidence type="ECO:0000256" key="1">
    <source>
        <dbReference type="ARBA" id="ARBA00004651"/>
    </source>
</evidence>
<evidence type="ECO:0000313" key="13">
    <source>
        <dbReference type="EMBL" id="MFC5637102.1"/>
    </source>
</evidence>
<evidence type="ECO:0000256" key="6">
    <source>
        <dbReference type="ARBA" id="ARBA00022692"/>
    </source>
</evidence>
<sequence length="465" mass="50354">MVVEASLPGGSPVAAVFTAVSDADLGAARMQMALSLGWHIIVACLGVGMPAITLLAEWRGHRTGDTHYRLLARRWARAMGVLFAVGAVSGTILSFEMGLLWPGLMGTYGEVIGLPFSLEGIAFFIEAIFLGIYLYAWDRLPPVPHLLSGVPVVVAGVASAFFVVTANAWMQQPTGFDTEEGRIVAVDPWAAMFNPATPPQTVHMILAAFMVAGFLMASVYAVAMLRGRRDRYHRLGFLVPFTVAALVTPVQIGVGDWAAHFVAENQPVKLAAMEGVFETERGAPLHIGGVAVDGELRYALEIPHGLSLLAHWSPDAEIAGLESVPEADRPPVNITHWAFQIMVAMGFALLLLALWWALAWWRRRDLPRSRWFLRGAALSGVAAVLALEAGWVVTEVGRQPWIVFGVLRTSQAVNPAPGLVWGFVLVSVVYAALTVATVYVLRRLARDVPVPVAPQERDVTEYKVV</sequence>
<dbReference type="RefSeq" id="WP_381026001.1">
    <property type="nucleotide sequence ID" value="NZ_JBHSNY010000009.1"/>
</dbReference>
<feature type="transmembrane region" description="Helical" evidence="12">
    <location>
        <begin position="371"/>
        <end position="393"/>
    </location>
</feature>
<reference evidence="14" key="1">
    <citation type="journal article" date="2019" name="Int. J. Syst. Evol. Microbiol.">
        <title>The Global Catalogue of Microorganisms (GCM) 10K type strain sequencing project: providing services to taxonomists for standard genome sequencing and annotation.</title>
        <authorList>
            <consortium name="The Broad Institute Genomics Platform"/>
            <consortium name="The Broad Institute Genome Sequencing Center for Infectious Disease"/>
            <person name="Wu L."/>
            <person name="Ma J."/>
        </authorList>
    </citation>
    <scope>NUCLEOTIDE SEQUENCE [LARGE SCALE GENOMIC DNA]</scope>
    <source>
        <strain evidence="14">CGMCC 4.7248</strain>
    </source>
</reference>
<keyword evidence="4 12" id="KW-1003">Cell membrane</keyword>
<evidence type="ECO:0000256" key="2">
    <source>
        <dbReference type="ARBA" id="ARBA00009819"/>
    </source>
</evidence>
<keyword evidence="3 12" id="KW-0813">Transport</keyword>
<keyword evidence="14" id="KW-1185">Reference proteome</keyword>
<evidence type="ECO:0000256" key="3">
    <source>
        <dbReference type="ARBA" id="ARBA00022448"/>
    </source>
</evidence>
<comment type="caution">
    <text evidence="13">The sequence shown here is derived from an EMBL/GenBank/DDBJ whole genome shotgun (WGS) entry which is preliminary data.</text>
</comment>
<feature type="transmembrane region" description="Helical" evidence="12">
    <location>
        <begin position="149"/>
        <end position="170"/>
    </location>
</feature>
<gene>
    <name evidence="13" type="ORF">ACFPZJ_25510</name>
</gene>
<evidence type="ECO:0000313" key="14">
    <source>
        <dbReference type="Proteomes" id="UP001596154"/>
    </source>
</evidence>
<evidence type="ECO:0000256" key="9">
    <source>
        <dbReference type="ARBA" id="ARBA00022989"/>
    </source>
</evidence>
<feature type="transmembrane region" description="Helical" evidence="12">
    <location>
        <begin position="419"/>
        <end position="441"/>
    </location>
</feature>
<feature type="transmembrane region" description="Helical" evidence="12">
    <location>
        <begin position="337"/>
        <end position="359"/>
    </location>
</feature>
<keyword evidence="9 12" id="KW-1133">Transmembrane helix</keyword>
<evidence type="ECO:0000256" key="11">
    <source>
        <dbReference type="ARBA" id="ARBA00023136"/>
    </source>
</evidence>
<evidence type="ECO:0000256" key="8">
    <source>
        <dbReference type="ARBA" id="ARBA00022982"/>
    </source>
</evidence>
<keyword evidence="10 12" id="KW-0408">Iron</keyword>
<keyword evidence="7 12" id="KW-0479">Metal-binding</keyword>
<feature type="transmembrane region" description="Helical" evidence="12">
    <location>
        <begin position="235"/>
        <end position="254"/>
    </location>
</feature>
<dbReference type="EMBL" id="JBHSNY010000009">
    <property type="protein sequence ID" value="MFC5637102.1"/>
    <property type="molecule type" value="Genomic_DNA"/>
</dbReference>
<feature type="transmembrane region" description="Helical" evidence="12">
    <location>
        <begin position="121"/>
        <end position="137"/>
    </location>
</feature>
<proteinExistence type="inferred from homology"/>
<comment type="subcellular location">
    <subcellularLocation>
        <location evidence="1">Cell membrane</location>
        <topology evidence="1">Multi-pass membrane protein</topology>
    </subcellularLocation>
</comment>
<feature type="transmembrane region" description="Helical" evidence="12">
    <location>
        <begin position="202"/>
        <end position="223"/>
    </location>
</feature>
<keyword evidence="6 12" id="KW-0812">Transmembrane</keyword>
<evidence type="ECO:0000256" key="5">
    <source>
        <dbReference type="ARBA" id="ARBA00022617"/>
    </source>
</evidence>
<feature type="transmembrane region" description="Helical" evidence="12">
    <location>
        <begin position="36"/>
        <end position="58"/>
    </location>
</feature>
<evidence type="ECO:0000256" key="4">
    <source>
        <dbReference type="ARBA" id="ARBA00022475"/>
    </source>
</evidence>
<dbReference type="PANTHER" id="PTHR30365:SF14">
    <property type="entry name" value="CYTOCHROME BD MENAQUINOL OXIDASE SUBUNIT I-RELATED"/>
    <property type="match status" value="1"/>
</dbReference>
<organism evidence="13 14">
    <name type="scientific">Streptomyces bullii</name>
    <dbReference type="NCBI Taxonomy" id="349910"/>
    <lineage>
        <taxon>Bacteria</taxon>
        <taxon>Bacillati</taxon>
        <taxon>Actinomycetota</taxon>
        <taxon>Actinomycetes</taxon>
        <taxon>Kitasatosporales</taxon>
        <taxon>Streptomycetaceae</taxon>
        <taxon>Streptomyces</taxon>
    </lineage>
</organism>
<name>A0ABW0UV10_9ACTN</name>
<dbReference type="Proteomes" id="UP001596154">
    <property type="component" value="Unassembled WGS sequence"/>
</dbReference>
<dbReference type="Pfam" id="PF01654">
    <property type="entry name" value="Cyt_bd_oxida_I"/>
    <property type="match status" value="1"/>
</dbReference>
<evidence type="ECO:0000256" key="10">
    <source>
        <dbReference type="ARBA" id="ARBA00023004"/>
    </source>
</evidence>
<keyword evidence="5 12" id="KW-0349">Heme</keyword>
<feature type="transmembrane region" description="Helical" evidence="12">
    <location>
        <begin position="79"/>
        <end position="101"/>
    </location>
</feature>
<dbReference type="InterPro" id="IPR002585">
    <property type="entry name" value="Cyt-d_ubiquinol_oxidase_su_1"/>
</dbReference>
<evidence type="ECO:0000256" key="12">
    <source>
        <dbReference type="PIRNR" id="PIRNR006446"/>
    </source>
</evidence>